<feature type="compositionally biased region" description="Polar residues" evidence="1">
    <location>
        <begin position="171"/>
        <end position="180"/>
    </location>
</feature>
<feature type="compositionally biased region" description="Polar residues" evidence="1">
    <location>
        <begin position="827"/>
        <end position="846"/>
    </location>
</feature>
<feature type="compositionally biased region" description="Polar residues" evidence="1">
    <location>
        <begin position="636"/>
        <end position="645"/>
    </location>
</feature>
<feature type="region of interest" description="Disordered" evidence="1">
    <location>
        <begin position="812"/>
        <end position="881"/>
    </location>
</feature>
<evidence type="ECO:0000256" key="1">
    <source>
        <dbReference type="SAM" id="MobiDB-lite"/>
    </source>
</evidence>
<feature type="compositionally biased region" description="Low complexity" evidence="1">
    <location>
        <begin position="812"/>
        <end position="826"/>
    </location>
</feature>
<feature type="region of interest" description="Disordered" evidence="1">
    <location>
        <begin position="166"/>
        <end position="189"/>
    </location>
</feature>
<dbReference type="SUPFAM" id="SSF50630">
    <property type="entry name" value="Acid proteases"/>
    <property type="match status" value="1"/>
</dbReference>
<evidence type="ECO:0008006" key="6">
    <source>
        <dbReference type="Google" id="ProtNLM"/>
    </source>
</evidence>
<evidence type="ECO:0000256" key="2">
    <source>
        <dbReference type="SAM" id="Phobius"/>
    </source>
</evidence>
<keyword evidence="2" id="KW-1133">Transmembrane helix</keyword>
<feature type="compositionally biased region" description="Basic and acidic residues" evidence="1">
    <location>
        <begin position="579"/>
        <end position="590"/>
    </location>
</feature>
<gene>
    <name evidence="4" type="ORF">SEUCBS140593_009761</name>
</gene>
<dbReference type="InterPro" id="IPR021109">
    <property type="entry name" value="Peptidase_aspartic_dom_sf"/>
</dbReference>
<feature type="compositionally biased region" description="Basic and acidic residues" evidence="1">
    <location>
        <begin position="907"/>
        <end position="920"/>
    </location>
</feature>
<feature type="transmembrane region" description="Helical" evidence="2">
    <location>
        <begin position="541"/>
        <end position="563"/>
    </location>
</feature>
<comment type="caution">
    <text evidence="4">The sequence shown here is derived from an EMBL/GenBank/DDBJ whole genome shotgun (WGS) entry which is preliminary data.</text>
</comment>
<evidence type="ECO:0000256" key="3">
    <source>
        <dbReference type="SAM" id="SignalP"/>
    </source>
</evidence>
<name>A0ABP0CXP8_9PEZI</name>
<dbReference type="Proteomes" id="UP001642482">
    <property type="component" value="Unassembled WGS sequence"/>
</dbReference>
<keyword evidence="2" id="KW-0812">Transmembrane</keyword>
<feature type="region of interest" description="Disordered" evidence="1">
    <location>
        <begin position="894"/>
        <end position="920"/>
    </location>
</feature>
<accession>A0ABP0CXP8</accession>
<organism evidence="4 5">
    <name type="scientific">Sporothrix eucalyptigena</name>
    <dbReference type="NCBI Taxonomy" id="1812306"/>
    <lineage>
        <taxon>Eukaryota</taxon>
        <taxon>Fungi</taxon>
        <taxon>Dikarya</taxon>
        <taxon>Ascomycota</taxon>
        <taxon>Pezizomycotina</taxon>
        <taxon>Sordariomycetes</taxon>
        <taxon>Sordariomycetidae</taxon>
        <taxon>Ophiostomatales</taxon>
        <taxon>Ophiostomataceae</taxon>
        <taxon>Sporothrix</taxon>
    </lineage>
</organism>
<keyword evidence="5" id="KW-1185">Reference proteome</keyword>
<feature type="region of interest" description="Disordered" evidence="1">
    <location>
        <begin position="620"/>
        <end position="649"/>
    </location>
</feature>
<feature type="chain" id="PRO_5046885246" description="Peptidase A1 domain-containing protein" evidence="3">
    <location>
        <begin position="39"/>
        <end position="1063"/>
    </location>
</feature>
<feature type="region of interest" description="Disordered" evidence="1">
    <location>
        <begin position="689"/>
        <end position="708"/>
    </location>
</feature>
<reference evidence="4 5" key="1">
    <citation type="submission" date="2024-01" db="EMBL/GenBank/DDBJ databases">
        <authorList>
            <person name="Allen C."/>
            <person name="Tagirdzhanova G."/>
        </authorList>
    </citation>
    <scope>NUCLEOTIDE SEQUENCE [LARGE SCALE GENOMIC DNA]</scope>
</reference>
<feature type="region of interest" description="Disordered" evidence="1">
    <location>
        <begin position="1007"/>
        <end position="1030"/>
    </location>
</feature>
<feature type="compositionally biased region" description="Low complexity" evidence="1">
    <location>
        <begin position="689"/>
        <end position="705"/>
    </location>
</feature>
<keyword evidence="3" id="KW-0732">Signal</keyword>
<evidence type="ECO:0000313" key="4">
    <source>
        <dbReference type="EMBL" id="CAK7236858.1"/>
    </source>
</evidence>
<evidence type="ECO:0000313" key="5">
    <source>
        <dbReference type="Proteomes" id="UP001642482"/>
    </source>
</evidence>
<proteinExistence type="predicted"/>
<feature type="signal peptide" evidence="3">
    <location>
        <begin position="1"/>
        <end position="38"/>
    </location>
</feature>
<feature type="compositionally biased region" description="Low complexity" evidence="1">
    <location>
        <begin position="969"/>
        <end position="982"/>
    </location>
</feature>
<feature type="region of interest" description="Disordered" evidence="1">
    <location>
        <begin position="941"/>
        <end position="987"/>
    </location>
</feature>
<feature type="compositionally biased region" description="Basic and acidic residues" evidence="1">
    <location>
        <begin position="1009"/>
        <end position="1030"/>
    </location>
</feature>
<feature type="compositionally biased region" description="Low complexity" evidence="1">
    <location>
        <begin position="857"/>
        <end position="868"/>
    </location>
</feature>
<keyword evidence="2" id="KW-0472">Membrane</keyword>
<protein>
    <recommendedName>
        <fullName evidence="6">Peptidase A1 domain-containing protein</fullName>
    </recommendedName>
</protein>
<feature type="region of interest" description="Disordered" evidence="1">
    <location>
        <begin position="573"/>
        <end position="600"/>
    </location>
</feature>
<dbReference type="Gene3D" id="2.40.70.10">
    <property type="entry name" value="Acid Proteases"/>
    <property type="match status" value="1"/>
</dbReference>
<dbReference type="EMBL" id="CAWUHD010000170">
    <property type="protein sequence ID" value="CAK7236858.1"/>
    <property type="molecule type" value="Genomic_DNA"/>
</dbReference>
<sequence length="1063" mass="112817">MASSHSITSRTRSLSFSPLAFFQIQLLLLGISTVRVAAGDNHGPPPPPPSAIGFVPSSDWAGIDGSWSTLQMSLGGGSNSPAQNVSVLVSTLLSEIWVVESSGCVQSSLCRQQRGGLFNIDMAETNGANSWQPLGMWSSALKEPGIEPPVADYGLAALSFPYVTSHRSPDHGTSQLQSRSPHALSSRAPQAEIRVDRALVGGINTTRFYVGYIGVGAIFSGFNGRKFNSLIGQLAEDLGVIPSHSYGYTAGASYRGGGTPASLTLGGFDLNRVMRNDSRNEGDNGKFPINSATRDPELLLHSVGAVPPKSNTSTAGTIWAKNIPGDDPSVYLTNEMNGTAALAVVDPTTPFLWLEADSCSKLASKLDLVWNNDLKLYQFSSQQLYNDYYAGQGPTFEFELSRTDNTSRSALIYRQVSSSAFALNATYPYAPSMKPNDPPVSYFPLQCLPAGDNNGTSNRMVLGRAIMQEIYMIMNYEAGHFQLHEANFPNNNTDGSGQANVNLIDIPRSPNSPFPVFKGNSSSGNEMDTGLNGRGGLSTAATAGVVVGAFVAGALVAAALWLCRRRRRQQKQAAAAAKSGDDGKNSKDGVESIVETEEQSVSGNPIDRIFSFIGRGRRTSKRSAKDITNEKAAALSPTSPTSTFDTEGDTEKNATEVAGSFTQPIEVGADAQHARYELPVPLPPVELDATAGGVTRRGRNGTNPNQKIDDAMIGGGVIDEFDDGHGYCDYDDATAILGNDGVQHLTAYELARRRMQRQLRGPVPTYEPPIDPAILRQVANGNTSEKSNEDANPVAHCRTATSNPMTAAAVSMTVSTVSSQTPSSNTALNSPSAPSGTMGSNNQNDTVAMLPSPITPSSGGWPSRNSNGSGSGGGIGTFDLPSPMTMTAPFPSLFFARDGQGTTNDSSESHDTSEVRPIRTAIDPERVVCLGPLPEGVVAPPTAISPVSPATPNIPRPPADVTHPLRNQPSSSGSESRSSPSEADLDSTLGTNYTLEEEMRLAALQQQVEQEKAEAGAKQKEETNKAPEVAERIDAGFDLVHVPQLAARRYSWEDHEAEGEQNL</sequence>